<dbReference type="PANTHER" id="PTHR30595">
    <property type="entry name" value="GLPR-RELATED TRANSCRIPTIONAL REPRESSOR"/>
    <property type="match status" value="1"/>
</dbReference>
<dbReference type="InterPro" id="IPR001034">
    <property type="entry name" value="DeoR_HTH"/>
</dbReference>
<dbReference type="Proteomes" id="UP000054092">
    <property type="component" value="Unassembled WGS sequence"/>
</dbReference>
<evidence type="ECO:0000313" key="6">
    <source>
        <dbReference type="Proteomes" id="UP000054092"/>
    </source>
</evidence>
<sequence length="441" mass="49875">MKKENELVEFKIDWRDEYMKPLCAFANTDGGRLIIGLNDSGIPVGVSRADKLLEDIPNKVRNYLGIIPRVSLQSESGKELIVVEVHPSESSISFRGSFYVRSGSTTQELTGRELESFLLARSGRTWDSQITSNSSMNDLDESTIERFKVLSEKRLPFASRTEGPIDLLKKLNLVTDGRLNRAAVLLFGKEPRRFFPGAFLRIGAFTNDTDLIRTDDVNGNLFVQVEEALALLRTKYILSSVSYDGIYRKDEMVYPEKALREAITNAVVHRDYSAYHTQIKVFPNRLVLWNNGGLPNGISIEDLLKNHVSQPRNELLADVFFKAGLIETWGRGTILMMEECRAHKLPDPIFREESGGFSVSFFNTSYKSELQIPGLTPRQQQIVEFVMKNGSITNEQCRELTKVSKATATRDLADLVEKRVLDQKGKSKKTSYYTLVSHNES</sequence>
<gene>
    <name evidence="5" type="ORF">XD94_1569</name>
</gene>
<evidence type="ECO:0000259" key="4">
    <source>
        <dbReference type="Pfam" id="PF08220"/>
    </source>
</evidence>
<organism evidence="5 6">
    <name type="scientific">Mesotoga prima</name>
    <dbReference type="NCBI Taxonomy" id="1184387"/>
    <lineage>
        <taxon>Bacteria</taxon>
        <taxon>Thermotogati</taxon>
        <taxon>Thermotogota</taxon>
        <taxon>Thermotogae</taxon>
        <taxon>Kosmotogales</taxon>
        <taxon>Kosmotogaceae</taxon>
        <taxon>Mesotoga</taxon>
    </lineage>
</organism>
<dbReference type="InterPro" id="IPR036390">
    <property type="entry name" value="WH_DNA-bd_sf"/>
</dbReference>
<dbReference type="InterPro" id="IPR038475">
    <property type="entry name" value="RecG_C_sf"/>
</dbReference>
<dbReference type="PATRIC" id="fig|1184387.3.peg.2061"/>
<evidence type="ECO:0000313" key="5">
    <source>
        <dbReference type="EMBL" id="KUK78943.1"/>
    </source>
</evidence>
<dbReference type="EMBL" id="LGGP01000322">
    <property type="protein sequence ID" value="KUK78943.1"/>
    <property type="molecule type" value="Genomic_DNA"/>
</dbReference>
<dbReference type="Pfam" id="PF13749">
    <property type="entry name" value="HATPase_c_4"/>
    <property type="match status" value="1"/>
</dbReference>
<accession>A0A101HLI9</accession>
<feature type="domain" description="HTH deoR-type" evidence="4">
    <location>
        <begin position="378"/>
        <end position="421"/>
    </location>
</feature>
<dbReference type="Pfam" id="PF08220">
    <property type="entry name" value="HTH_DeoR"/>
    <property type="match status" value="1"/>
</dbReference>
<evidence type="ECO:0000256" key="2">
    <source>
        <dbReference type="ARBA" id="ARBA00023163"/>
    </source>
</evidence>
<keyword evidence="1" id="KW-0805">Transcription regulation</keyword>
<dbReference type="Gene3D" id="3.30.565.60">
    <property type="match status" value="1"/>
</dbReference>
<dbReference type="GO" id="GO:0003700">
    <property type="term" value="F:DNA-binding transcription factor activity"/>
    <property type="evidence" value="ECO:0007669"/>
    <property type="project" value="InterPro"/>
</dbReference>
<dbReference type="AlphaFoldDB" id="A0A101HLI9"/>
<keyword evidence="2" id="KW-0804">Transcription</keyword>
<proteinExistence type="predicted"/>
<dbReference type="SUPFAM" id="SSF46785">
    <property type="entry name" value="Winged helix' DNA-binding domain"/>
    <property type="match status" value="1"/>
</dbReference>
<dbReference type="InterPro" id="IPR038461">
    <property type="entry name" value="Schlafen_AlbA_2_dom_sf"/>
</dbReference>
<dbReference type="Gene3D" id="3.30.950.30">
    <property type="entry name" value="Schlafen, AAA domain"/>
    <property type="match status" value="1"/>
</dbReference>
<feature type="domain" description="Schlafen AlbA-2" evidence="3">
    <location>
        <begin position="4"/>
        <end position="109"/>
    </location>
</feature>
<evidence type="ECO:0000256" key="1">
    <source>
        <dbReference type="ARBA" id="ARBA00023015"/>
    </source>
</evidence>
<comment type="caution">
    <text evidence="5">The sequence shown here is derived from an EMBL/GenBank/DDBJ whole genome shotgun (WGS) entry which is preliminary data.</text>
</comment>
<dbReference type="InterPro" id="IPR007421">
    <property type="entry name" value="Schlafen_AlbA_2_dom"/>
</dbReference>
<protein>
    <submittedName>
        <fullName evidence="5">Putative transcriptional regulator</fullName>
    </submittedName>
</protein>
<dbReference type="PANTHER" id="PTHR30595:SF6">
    <property type="entry name" value="SCHLAFEN ALBA-2 DOMAIN-CONTAINING PROTEIN"/>
    <property type="match status" value="1"/>
</dbReference>
<evidence type="ECO:0000259" key="3">
    <source>
        <dbReference type="Pfam" id="PF04326"/>
    </source>
</evidence>
<name>A0A101HLI9_9BACT</name>
<dbReference type="Pfam" id="PF04326">
    <property type="entry name" value="SLFN_AlbA_2"/>
    <property type="match status" value="1"/>
</dbReference>
<dbReference type="Gene3D" id="1.10.10.10">
    <property type="entry name" value="Winged helix-like DNA-binding domain superfamily/Winged helix DNA-binding domain"/>
    <property type="match status" value="1"/>
</dbReference>
<dbReference type="InterPro" id="IPR036388">
    <property type="entry name" value="WH-like_DNA-bd_sf"/>
</dbReference>
<reference evidence="6" key="1">
    <citation type="journal article" date="2015" name="MBio">
        <title>Genome-Resolved Metagenomic Analysis Reveals Roles for Candidate Phyla and Other Microbial Community Members in Biogeochemical Transformations in Oil Reservoirs.</title>
        <authorList>
            <person name="Hu P."/>
            <person name="Tom L."/>
            <person name="Singh A."/>
            <person name="Thomas B.C."/>
            <person name="Baker B.J."/>
            <person name="Piceno Y.M."/>
            <person name="Andersen G.L."/>
            <person name="Banfield J.F."/>
        </authorList>
    </citation>
    <scope>NUCLEOTIDE SEQUENCE [LARGE SCALE GENOMIC DNA]</scope>
</reference>